<keyword evidence="2" id="KW-0812">Transmembrane</keyword>
<dbReference type="EMBL" id="SHKN01000001">
    <property type="protein sequence ID" value="RZT96081.1"/>
    <property type="molecule type" value="Genomic_DNA"/>
</dbReference>
<keyword evidence="5" id="KW-1185">Reference proteome</keyword>
<feature type="signal peptide" evidence="3">
    <location>
        <begin position="1"/>
        <end position="29"/>
    </location>
</feature>
<dbReference type="Proteomes" id="UP000293562">
    <property type="component" value="Unassembled WGS sequence"/>
</dbReference>
<feature type="chain" id="PRO_5020968849" description="Oxygen tolerance protein BatD" evidence="3">
    <location>
        <begin position="30"/>
        <end position="343"/>
    </location>
</feature>
<evidence type="ECO:0008006" key="6">
    <source>
        <dbReference type="Google" id="ProtNLM"/>
    </source>
</evidence>
<evidence type="ECO:0000256" key="2">
    <source>
        <dbReference type="SAM" id="Phobius"/>
    </source>
</evidence>
<gene>
    <name evidence="4" type="ORF">EV201_0713</name>
</gene>
<name>A0A4Q7VIU0_9BACT</name>
<accession>A0A4Q7VIU0</accession>
<dbReference type="OrthoDB" id="9807384at2"/>
<evidence type="ECO:0000313" key="4">
    <source>
        <dbReference type="EMBL" id="RZT96081.1"/>
    </source>
</evidence>
<reference evidence="4 5" key="1">
    <citation type="submission" date="2019-02" db="EMBL/GenBank/DDBJ databases">
        <title>Genomic Encyclopedia of Type Strains, Phase IV (KMG-IV): sequencing the most valuable type-strain genomes for metagenomic binning, comparative biology and taxonomic classification.</title>
        <authorList>
            <person name="Goeker M."/>
        </authorList>
    </citation>
    <scope>NUCLEOTIDE SEQUENCE [LARGE SCALE GENOMIC DNA]</scope>
    <source>
        <strain evidence="4 5">DSM 28825</strain>
    </source>
</reference>
<feature type="region of interest" description="Disordered" evidence="1">
    <location>
        <begin position="321"/>
        <end position="343"/>
    </location>
</feature>
<organism evidence="4 5">
    <name type="scientific">Ancylomarina subtilis</name>
    <dbReference type="NCBI Taxonomy" id="1639035"/>
    <lineage>
        <taxon>Bacteria</taxon>
        <taxon>Pseudomonadati</taxon>
        <taxon>Bacteroidota</taxon>
        <taxon>Bacteroidia</taxon>
        <taxon>Marinilabiliales</taxon>
        <taxon>Marinifilaceae</taxon>
        <taxon>Ancylomarina</taxon>
    </lineage>
</organism>
<feature type="transmembrane region" description="Helical" evidence="2">
    <location>
        <begin position="168"/>
        <end position="189"/>
    </location>
</feature>
<keyword evidence="2" id="KW-1133">Transmembrane helix</keyword>
<proteinExistence type="predicted"/>
<evidence type="ECO:0000256" key="3">
    <source>
        <dbReference type="SAM" id="SignalP"/>
    </source>
</evidence>
<evidence type="ECO:0000313" key="5">
    <source>
        <dbReference type="Proteomes" id="UP000293562"/>
    </source>
</evidence>
<keyword evidence="2" id="KW-0472">Membrane</keyword>
<sequence length="343" mass="38990">MIGLETIKKQFRKSLLLLGFALLLNPATAQNQEDGFTYSVALDTNVIAIGDQIHLNLSVDQPKGINISFPVFTDSITKNIEIIRQWPLDTTKKKNGSLKISKKYLITSFDGGVHKIPPFEFKLNGENINNIIRTDTLQLGVRSFEIDTTKANFDIAMPIHTPVSFAEIAPWAGGGLLLIAILFAAYYFYRRYKRNQPLFKAEVPAEPAHVIAFRKLEEIDNQKLWQKGHVKQYHSDLTDTVRNYLDERFNLATLESTTEETMETITEAIMPKDLIADLRVILERADLAKFAKFQPLPDENQLSLKYAYRIVENTLIKETVKDETEKDAEPIELTEGEAKNMTP</sequence>
<dbReference type="RefSeq" id="WP_130305995.1">
    <property type="nucleotide sequence ID" value="NZ_SHKN01000001.1"/>
</dbReference>
<evidence type="ECO:0000256" key="1">
    <source>
        <dbReference type="SAM" id="MobiDB-lite"/>
    </source>
</evidence>
<comment type="caution">
    <text evidence="4">The sequence shown here is derived from an EMBL/GenBank/DDBJ whole genome shotgun (WGS) entry which is preliminary data.</text>
</comment>
<protein>
    <recommendedName>
        <fullName evidence="6">Oxygen tolerance protein BatD</fullName>
    </recommendedName>
</protein>
<dbReference type="AlphaFoldDB" id="A0A4Q7VIU0"/>
<keyword evidence="3" id="KW-0732">Signal</keyword>